<accession>A0A061J4Y8</accession>
<sequence>MEGRPLVTFRQRSLTHGEGAAASCVHVSQQCFSDHVWVLVTEDDTCVPGVVLRHDSHEMGLSAGWENPNALPSTPCECLLGMRDHPLTNVVAGVIAHAVRDEGEQRPLLLCISLTKTAKRLENAAERKAFLRKVRDVVLALSMGES</sequence>
<evidence type="ECO:0000313" key="1">
    <source>
        <dbReference type="EMBL" id="ESL09171.1"/>
    </source>
</evidence>
<dbReference type="OrthoDB" id="259603at2759"/>
<organism evidence="1 2">
    <name type="scientific">Trypanosoma rangeli SC58</name>
    <dbReference type="NCBI Taxonomy" id="429131"/>
    <lineage>
        <taxon>Eukaryota</taxon>
        <taxon>Discoba</taxon>
        <taxon>Euglenozoa</taxon>
        <taxon>Kinetoplastea</taxon>
        <taxon>Metakinetoplastina</taxon>
        <taxon>Trypanosomatida</taxon>
        <taxon>Trypanosomatidae</taxon>
        <taxon>Trypanosoma</taxon>
        <taxon>Herpetosoma</taxon>
    </lineage>
</organism>
<gene>
    <name evidence="1" type="ORF">TRSC58_03113</name>
</gene>
<dbReference type="Pfam" id="PF10178">
    <property type="entry name" value="PAC3"/>
    <property type="match status" value="1"/>
</dbReference>
<protein>
    <submittedName>
        <fullName evidence="1">Uncharacterized protein</fullName>
    </submittedName>
</protein>
<dbReference type="PANTHER" id="PTHR31051">
    <property type="entry name" value="PROTEASOME ASSEMBLY CHAPERONE 3"/>
    <property type="match status" value="1"/>
</dbReference>
<keyword evidence="2" id="KW-1185">Reference proteome</keyword>
<dbReference type="AlphaFoldDB" id="A0A061J4Y8"/>
<dbReference type="VEuPathDB" id="TriTrypDB:TRSC58_03113"/>
<name>A0A061J4Y8_TRYRA</name>
<dbReference type="GO" id="GO:0043248">
    <property type="term" value="P:proteasome assembly"/>
    <property type="evidence" value="ECO:0007669"/>
    <property type="project" value="InterPro"/>
</dbReference>
<evidence type="ECO:0000313" key="2">
    <source>
        <dbReference type="Proteomes" id="UP000031737"/>
    </source>
</evidence>
<dbReference type="EMBL" id="AUPL01003113">
    <property type="protein sequence ID" value="ESL09171.1"/>
    <property type="molecule type" value="Genomic_DNA"/>
</dbReference>
<dbReference type="InterPro" id="IPR018788">
    <property type="entry name" value="Proteasome_assmbl_chp_3"/>
</dbReference>
<reference evidence="1 2" key="1">
    <citation type="submission" date="2013-07" db="EMBL/GenBank/DDBJ databases">
        <authorList>
            <person name="Stoco P.H."/>
            <person name="Wagner G."/>
            <person name="Gerber A."/>
            <person name="Zaha A."/>
            <person name="Thompson C."/>
            <person name="Bartholomeu D.C."/>
            <person name="Luckemeyer D.D."/>
            <person name="Bahia D."/>
            <person name="Loreto E."/>
            <person name="Prestes E.B."/>
            <person name="Lima F.M."/>
            <person name="Rodrigues-Luiz G."/>
            <person name="Vallejo G.A."/>
            <person name="Filho J.F."/>
            <person name="Monteiro K.M."/>
            <person name="Tyler K.M."/>
            <person name="de Almeida L.G."/>
            <person name="Ortiz M.F."/>
            <person name="Siervo M.A."/>
            <person name="de Moraes M.H."/>
            <person name="Cunha O.L."/>
            <person name="Mendonca-Neto R."/>
            <person name="Silva R."/>
            <person name="Teixeira S.M."/>
            <person name="Murta S.M."/>
            <person name="Sincero T.C."/>
            <person name="Mendes T.A."/>
            <person name="Urmenyi T.P."/>
            <person name="Silva V.G."/>
            <person name="da Rocha W.D."/>
            <person name="Andersson B."/>
            <person name="Romanha A.J."/>
            <person name="Steindel M."/>
            <person name="de Vasconcelos A.T."/>
            <person name="Grisard E.C."/>
        </authorList>
    </citation>
    <scope>NUCLEOTIDE SEQUENCE [LARGE SCALE GENOMIC DNA]</scope>
    <source>
        <strain evidence="1 2">SC58</strain>
    </source>
</reference>
<dbReference type="PANTHER" id="PTHR31051:SF1">
    <property type="entry name" value="PROTEASOME ASSEMBLY CHAPERONE 3"/>
    <property type="match status" value="1"/>
</dbReference>
<proteinExistence type="predicted"/>
<comment type="caution">
    <text evidence="1">The sequence shown here is derived from an EMBL/GenBank/DDBJ whole genome shotgun (WGS) entry which is preliminary data.</text>
</comment>
<dbReference type="Gene3D" id="3.30.230.90">
    <property type="match status" value="1"/>
</dbReference>
<dbReference type="InterPro" id="IPR053720">
    <property type="entry name" value="Psm_Assembly_Chaperone"/>
</dbReference>
<dbReference type="Proteomes" id="UP000031737">
    <property type="component" value="Unassembled WGS sequence"/>
</dbReference>